<sequence>MKKTFLAMTALFGLALTSCSSDDNNNNNNSGDKSTFVLKVDDLKGNINDGTVTLDPTKTYTLTGGLVVKGGATLVIPAGTVIKSSATAESTSLFIAVERNAKININGTAAKPVVMTSGKATPAQSDWGGLIIAGNGIVNTGANGTSEVGGLSYGGTDNTDNSGNINYLKISYTGSKFSATKEYNGVSFFGVGSGTKVSDIYTYESGDDGIEFFGGAVNATNLTIINSYDDSLDFADGWQGTATNVYIKGVSKAGVEGSNNEKDPSGALPVTNAKIVNVSIIKGGATFLSDEKAINYKEGGGKQAYTNLYVADDMPIALAKLATDAGAVANMNAGFFTITNYTFGAQITNVTGPKLSGATSGQTGAGAGANLPTWADWTK</sequence>
<keyword evidence="1" id="KW-0732">Signal</keyword>
<dbReference type="RefSeq" id="WP_230003620.1">
    <property type="nucleotide sequence ID" value="NZ_CP087134.1"/>
</dbReference>
<dbReference type="EMBL" id="JAWXVI010000010">
    <property type="protein sequence ID" value="MDX6191394.1"/>
    <property type="molecule type" value="Genomic_DNA"/>
</dbReference>
<dbReference type="PANTHER" id="PTHR41339">
    <property type="entry name" value="LIPL48"/>
    <property type="match status" value="1"/>
</dbReference>
<dbReference type="SUPFAM" id="SSF51126">
    <property type="entry name" value="Pectin lyase-like"/>
    <property type="match status" value="1"/>
</dbReference>
<dbReference type="PROSITE" id="PS51257">
    <property type="entry name" value="PROKAR_LIPOPROTEIN"/>
    <property type="match status" value="1"/>
</dbReference>
<evidence type="ECO:0008006" key="4">
    <source>
        <dbReference type="Google" id="ProtNLM"/>
    </source>
</evidence>
<dbReference type="InterPro" id="IPR011050">
    <property type="entry name" value="Pectin_lyase_fold/virulence"/>
</dbReference>
<feature type="signal peptide" evidence="1">
    <location>
        <begin position="1"/>
        <end position="21"/>
    </location>
</feature>
<feature type="chain" id="PRO_5047259065" description="Multidrug transporter" evidence="1">
    <location>
        <begin position="22"/>
        <end position="379"/>
    </location>
</feature>
<evidence type="ECO:0000256" key="1">
    <source>
        <dbReference type="SAM" id="SignalP"/>
    </source>
</evidence>
<comment type="caution">
    <text evidence="2">The sequence shown here is derived from an EMBL/GenBank/DDBJ whole genome shotgun (WGS) entry which is preliminary data.</text>
</comment>
<protein>
    <recommendedName>
        <fullName evidence="4">Multidrug transporter</fullName>
    </recommendedName>
</protein>
<evidence type="ECO:0000313" key="2">
    <source>
        <dbReference type="EMBL" id="MDX6191394.1"/>
    </source>
</evidence>
<name>A0ABU4RI20_9FLAO</name>
<reference evidence="2 3" key="1">
    <citation type="submission" date="2023-11" db="EMBL/GenBank/DDBJ databases">
        <title>Unpublished Manusciprt.</title>
        <authorList>
            <person name="Saticioglu I.B."/>
            <person name="Ay H."/>
            <person name="Ajmi N."/>
            <person name="Altun S."/>
            <person name="Duman M."/>
        </authorList>
    </citation>
    <scope>NUCLEOTIDE SEQUENCE [LARGE SCALE GENOMIC DNA]</scope>
    <source>
        <strain evidence="2 3">Fl-318</strain>
    </source>
</reference>
<accession>A0ABU4RI20</accession>
<dbReference type="PANTHER" id="PTHR41339:SF1">
    <property type="entry name" value="SECRETED PROTEIN"/>
    <property type="match status" value="1"/>
</dbReference>
<gene>
    <name evidence="2" type="ORF">SGQ83_18715</name>
</gene>
<evidence type="ECO:0000313" key="3">
    <source>
        <dbReference type="Proteomes" id="UP001273350"/>
    </source>
</evidence>
<organism evidence="2 3">
    <name type="scientific">Flavobacterium cupriresistens</name>
    <dbReference type="NCBI Taxonomy" id="2893885"/>
    <lineage>
        <taxon>Bacteria</taxon>
        <taxon>Pseudomonadati</taxon>
        <taxon>Bacteroidota</taxon>
        <taxon>Flavobacteriia</taxon>
        <taxon>Flavobacteriales</taxon>
        <taxon>Flavobacteriaceae</taxon>
        <taxon>Flavobacterium</taxon>
    </lineage>
</organism>
<proteinExistence type="predicted"/>
<dbReference type="Proteomes" id="UP001273350">
    <property type="component" value="Unassembled WGS sequence"/>
</dbReference>
<keyword evidence="3" id="KW-1185">Reference proteome</keyword>